<organism evidence="1">
    <name type="scientific">Capitella teleta</name>
    <name type="common">Polychaete worm</name>
    <dbReference type="NCBI Taxonomy" id="283909"/>
    <lineage>
        <taxon>Eukaryota</taxon>
        <taxon>Metazoa</taxon>
        <taxon>Spiralia</taxon>
        <taxon>Lophotrochozoa</taxon>
        <taxon>Annelida</taxon>
        <taxon>Polychaeta</taxon>
        <taxon>Sedentaria</taxon>
        <taxon>Scolecida</taxon>
        <taxon>Capitellidae</taxon>
        <taxon>Capitella</taxon>
    </lineage>
</organism>
<gene>
    <name evidence="1" type="ORF">CAPTEDRAFT_198395</name>
</gene>
<reference evidence="3" key="1">
    <citation type="submission" date="2012-12" db="EMBL/GenBank/DDBJ databases">
        <authorList>
            <person name="Hellsten U."/>
            <person name="Grimwood J."/>
            <person name="Chapman J.A."/>
            <person name="Shapiro H."/>
            <person name="Aerts A."/>
            <person name="Otillar R.P."/>
            <person name="Terry A.Y."/>
            <person name="Boore J.L."/>
            <person name="Simakov O."/>
            <person name="Marletaz F."/>
            <person name="Cho S.-J."/>
            <person name="Edsinger-Gonzales E."/>
            <person name="Havlak P."/>
            <person name="Kuo D.-H."/>
            <person name="Larsson T."/>
            <person name="Lv J."/>
            <person name="Arendt D."/>
            <person name="Savage R."/>
            <person name="Osoegawa K."/>
            <person name="de Jong P."/>
            <person name="Lindberg D.R."/>
            <person name="Seaver E.C."/>
            <person name="Weisblat D.A."/>
            <person name="Putnam N.H."/>
            <person name="Grigoriev I.V."/>
            <person name="Rokhsar D.S."/>
        </authorList>
    </citation>
    <scope>NUCLEOTIDE SEQUENCE</scope>
    <source>
        <strain evidence="3">I ESC-2004</strain>
    </source>
</reference>
<keyword evidence="3" id="KW-1185">Reference proteome</keyword>
<evidence type="ECO:0000313" key="1">
    <source>
        <dbReference type="EMBL" id="ELU06410.1"/>
    </source>
</evidence>
<dbReference type="EnsemblMetazoa" id="CapteT198395">
    <property type="protein sequence ID" value="CapteP198395"/>
    <property type="gene ID" value="CapteG198395"/>
</dbReference>
<evidence type="ECO:0000313" key="2">
    <source>
        <dbReference type="EnsemblMetazoa" id="CapteP198395"/>
    </source>
</evidence>
<dbReference type="EMBL" id="AMQN01007426">
    <property type="status" value="NOT_ANNOTATED_CDS"/>
    <property type="molecule type" value="Genomic_DNA"/>
</dbReference>
<protein>
    <submittedName>
        <fullName evidence="1 2">Uncharacterized protein</fullName>
    </submittedName>
</protein>
<dbReference type="EMBL" id="KB300677">
    <property type="protein sequence ID" value="ELU06410.1"/>
    <property type="molecule type" value="Genomic_DNA"/>
</dbReference>
<proteinExistence type="predicted"/>
<accession>R7UJL7</accession>
<dbReference type="AlphaFoldDB" id="R7UJL7"/>
<reference evidence="1 3" key="2">
    <citation type="journal article" date="2013" name="Nature">
        <title>Insights into bilaterian evolution from three spiralian genomes.</title>
        <authorList>
            <person name="Simakov O."/>
            <person name="Marletaz F."/>
            <person name="Cho S.J."/>
            <person name="Edsinger-Gonzales E."/>
            <person name="Havlak P."/>
            <person name="Hellsten U."/>
            <person name="Kuo D.H."/>
            <person name="Larsson T."/>
            <person name="Lv J."/>
            <person name="Arendt D."/>
            <person name="Savage R."/>
            <person name="Osoegawa K."/>
            <person name="de Jong P."/>
            <person name="Grimwood J."/>
            <person name="Chapman J.A."/>
            <person name="Shapiro H."/>
            <person name="Aerts A."/>
            <person name="Otillar R.P."/>
            <person name="Terry A.Y."/>
            <person name="Boore J.L."/>
            <person name="Grigoriev I.V."/>
            <person name="Lindberg D.R."/>
            <person name="Seaver E.C."/>
            <person name="Weisblat D.A."/>
            <person name="Putnam N.H."/>
            <person name="Rokhsar D.S."/>
        </authorList>
    </citation>
    <scope>NUCLEOTIDE SEQUENCE</scope>
    <source>
        <strain evidence="1 3">I ESC-2004</strain>
    </source>
</reference>
<dbReference type="Proteomes" id="UP000014760">
    <property type="component" value="Unassembled WGS sequence"/>
</dbReference>
<evidence type="ECO:0000313" key="3">
    <source>
        <dbReference type="Proteomes" id="UP000014760"/>
    </source>
</evidence>
<reference evidence="2" key="3">
    <citation type="submission" date="2015-06" db="UniProtKB">
        <authorList>
            <consortium name="EnsemblMetazoa"/>
        </authorList>
    </citation>
    <scope>IDENTIFICATION</scope>
</reference>
<dbReference type="HOGENOM" id="CLU_998338_0_0_1"/>
<sequence>MYRYSNCIFLRRHDPLRCKGTEESALTSITFQVLIPTSLIRFWPRNDELLWIRQVAACRQELSDFQRIIREIEHRPESLKRRYWGDDVQPCIEKYCMQYVTSKLYWKCLSDFCPAGLLIIPRDLDMEAEEEEAPLDGLTEEIDESVSFDWESVCPVGGAKDLDAVKSCTTKSCVAVAMLSRSRQSALSITALQLCGRWSCRGTQGEEALQCLRQKCCPGGAGVSADSDALTSGSMEADHPLARKRRVNDEVSQCIQSYCSGKNESSYRLWCIVNKCNRG</sequence>
<name>R7UJL7_CAPTE</name>